<dbReference type="GO" id="GO:0052621">
    <property type="term" value="F:diguanylate cyclase activity"/>
    <property type="evidence" value="ECO:0007669"/>
    <property type="project" value="TreeGrafter"/>
</dbReference>
<dbReference type="InterPro" id="IPR043128">
    <property type="entry name" value="Rev_trsase/Diguanyl_cyclase"/>
</dbReference>
<dbReference type="Gene3D" id="1.25.40.10">
    <property type="entry name" value="Tetratricopeptide repeat domain"/>
    <property type="match status" value="2"/>
</dbReference>
<dbReference type="SMART" id="SM00267">
    <property type="entry name" value="GGDEF"/>
    <property type="match status" value="1"/>
</dbReference>
<dbReference type="InterPro" id="IPR029787">
    <property type="entry name" value="Nucleotide_cyclase"/>
</dbReference>
<dbReference type="PANTHER" id="PTHR45138">
    <property type="entry name" value="REGULATORY COMPONENTS OF SENSORY TRANSDUCTION SYSTEM"/>
    <property type="match status" value="1"/>
</dbReference>
<dbReference type="FunFam" id="3.30.70.270:FF:000001">
    <property type="entry name" value="Diguanylate cyclase domain protein"/>
    <property type="match status" value="1"/>
</dbReference>
<gene>
    <name evidence="2" type="ORF">SAMN05660324_0829</name>
</gene>
<proteinExistence type="predicted"/>
<evidence type="ECO:0000313" key="3">
    <source>
        <dbReference type="Proteomes" id="UP000198863"/>
    </source>
</evidence>
<dbReference type="Pfam" id="PF00990">
    <property type="entry name" value="GGDEF"/>
    <property type="match status" value="1"/>
</dbReference>
<dbReference type="PANTHER" id="PTHR45138:SF9">
    <property type="entry name" value="DIGUANYLATE CYCLASE DGCM-RELATED"/>
    <property type="match status" value="1"/>
</dbReference>
<evidence type="ECO:0000259" key="1">
    <source>
        <dbReference type="PROSITE" id="PS50887"/>
    </source>
</evidence>
<dbReference type="NCBIfam" id="TIGR00254">
    <property type="entry name" value="GGDEF"/>
    <property type="match status" value="1"/>
</dbReference>
<dbReference type="Gene3D" id="3.30.70.270">
    <property type="match status" value="1"/>
</dbReference>
<dbReference type="InterPro" id="IPR000160">
    <property type="entry name" value="GGDEF_dom"/>
</dbReference>
<dbReference type="InterPro" id="IPR050469">
    <property type="entry name" value="Diguanylate_Cyclase"/>
</dbReference>
<sequence length="517" mass="55972">MDELEALSRFDTDLDGVAASAEGAAIAARTLDLTELALRADLVAADVRRRRGHLADAGSTAQAVQRWATEHQARFLLARSHHLLAAVFQELGDLSQALEHAVHSVDLLDADVPVELRIDHRKRLADCLGLQGDAGAQDRYAEVLVLAEQLGDVGRLSQILNNSAYTASLAGLHETAQAAVARLQALSAEHGLTTDLATTDTVGRVLMGLGRLDDAEEALRPGLDPAVLDGSRDGDAGADFLLTHAEVQRARGRLDEARASLQECIRRCEEHGLTSIRIRARREEAALHADAGDFEAAYAEHVRYADAALALQSEQRDARARTLQAMYEATEARQQSRRYRELSLRDALTGLYNRRHLDEQLPGLLAAAAGRRPVSVGLVDLDHFKRINDTCSHEVGDEVLRQVARVLEAVASTVGEEAFAARMGGEEFLLVMPGTDIDRATAVLEQLRHGIAHKQWDHLVGALPVTVSIGAAVSPDPLPLDTPELLGRADARLYVAKRTGRDRVIGPRDALTPRATG</sequence>
<dbReference type="EMBL" id="FNCF01000001">
    <property type="protein sequence ID" value="SDF66818.1"/>
    <property type="molecule type" value="Genomic_DNA"/>
</dbReference>
<dbReference type="CDD" id="cd01949">
    <property type="entry name" value="GGDEF"/>
    <property type="match status" value="1"/>
</dbReference>
<accession>A0A1G7MYE5</accession>
<reference evidence="3" key="1">
    <citation type="submission" date="2016-10" db="EMBL/GenBank/DDBJ databases">
        <authorList>
            <person name="Varghese N."/>
            <person name="Submissions S."/>
        </authorList>
    </citation>
    <scope>NUCLEOTIDE SEQUENCE [LARGE SCALE GENOMIC DNA]</scope>
    <source>
        <strain evidence="3">DSM 44526</strain>
    </source>
</reference>
<dbReference type="SUPFAM" id="SSF55073">
    <property type="entry name" value="Nucleotide cyclase"/>
    <property type="match status" value="1"/>
</dbReference>
<dbReference type="PROSITE" id="PS50887">
    <property type="entry name" value="GGDEF"/>
    <property type="match status" value="1"/>
</dbReference>
<dbReference type="SUPFAM" id="SSF48452">
    <property type="entry name" value="TPR-like"/>
    <property type="match status" value="2"/>
</dbReference>
<dbReference type="AlphaFoldDB" id="A0A1G7MYE5"/>
<dbReference type="InterPro" id="IPR011990">
    <property type="entry name" value="TPR-like_helical_dom_sf"/>
</dbReference>
<organism evidence="2 3">
    <name type="scientific">Klenkia brasiliensis</name>
    <dbReference type="NCBI Taxonomy" id="333142"/>
    <lineage>
        <taxon>Bacteria</taxon>
        <taxon>Bacillati</taxon>
        <taxon>Actinomycetota</taxon>
        <taxon>Actinomycetes</taxon>
        <taxon>Geodermatophilales</taxon>
        <taxon>Geodermatophilaceae</taxon>
        <taxon>Klenkia</taxon>
    </lineage>
</organism>
<feature type="domain" description="GGDEF" evidence="1">
    <location>
        <begin position="372"/>
        <end position="509"/>
    </location>
</feature>
<keyword evidence="3" id="KW-1185">Reference proteome</keyword>
<protein>
    <submittedName>
        <fullName evidence="2">Diguanylate cyclase (GGDEF) domain-containing protein</fullName>
    </submittedName>
</protein>
<name>A0A1G7MYE5_9ACTN</name>
<evidence type="ECO:0000313" key="2">
    <source>
        <dbReference type="EMBL" id="SDF66818.1"/>
    </source>
</evidence>
<dbReference type="Proteomes" id="UP000198863">
    <property type="component" value="Unassembled WGS sequence"/>
</dbReference>